<protein>
    <submittedName>
        <fullName evidence="3">Salivary acidic proline-rich phosphoprotein 1/2-like</fullName>
    </submittedName>
</protein>
<dbReference type="RefSeq" id="XP_009783269.1">
    <property type="nucleotide sequence ID" value="XM_009784967.1"/>
</dbReference>
<evidence type="ECO:0000313" key="3">
    <source>
        <dbReference type="RefSeq" id="XP_009783269.1"/>
    </source>
</evidence>
<reference evidence="3" key="2">
    <citation type="submission" date="2025-08" db="UniProtKB">
        <authorList>
            <consortium name="RefSeq"/>
        </authorList>
    </citation>
    <scope>IDENTIFICATION</scope>
    <source>
        <tissue evidence="3">Leaf</tissue>
    </source>
</reference>
<evidence type="ECO:0000256" key="1">
    <source>
        <dbReference type="SAM" id="MobiDB-lite"/>
    </source>
</evidence>
<name>A0A1U7X8L2_NICSY</name>
<evidence type="ECO:0000313" key="2">
    <source>
        <dbReference type="Proteomes" id="UP000189701"/>
    </source>
</evidence>
<proteinExistence type="predicted"/>
<keyword evidence="2" id="KW-1185">Reference proteome</keyword>
<feature type="region of interest" description="Disordered" evidence="1">
    <location>
        <begin position="64"/>
        <end position="150"/>
    </location>
</feature>
<accession>A0A1U7X8L2</accession>
<gene>
    <name evidence="3" type="primary">LOC104231904</name>
</gene>
<sequence>MSAFENFTSRIWSAIALLIFLMGGLTNSFAIADGMMIMKEEHKPTQLQQSKNGPQVLSDERRFLKSNIPPSGPSHGGHDDGRSKNPPLQHGRFLKSNVPPSGPSHGGHDDGRSKNPPLQHGRFLKSNVPPSGPSHGGHDDGRSKNPPLQHGRFLKLHHLGRLIMNITKAHHRHMDSAHQSYRVPIN</sequence>
<dbReference type="AlphaFoldDB" id="A0A1U7X8L2"/>
<dbReference type="Proteomes" id="UP000189701">
    <property type="component" value="Unplaced"/>
</dbReference>
<organism evidence="2 3">
    <name type="scientific">Nicotiana sylvestris</name>
    <name type="common">Wood tobacco</name>
    <name type="synonym">South American tobacco</name>
    <dbReference type="NCBI Taxonomy" id="4096"/>
    <lineage>
        <taxon>Eukaryota</taxon>
        <taxon>Viridiplantae</taxon>
        <taxon>Streptophyta</taxon>
        <taxon>Embryophyta</taxon>
        <taxon>Tracheophyta</taxon>
        <taxon>Spermatophyta</taxon>
        <taxon>Magnoliopsida</taxon>
        <taxon>eudicotyledons</taxon>
        <taxon>Gunneridae</taxon>
        <taxon>Pentapetalae</taxon>
        <taxon>asterids</taxon>
        <taxon>lamiids</taxon>
        <taxon>Solanales</taxon>
        <taxon>Solanaceae</taxon>
        <taxon>Nicotianoideae</taxon>
        <taxon>Nicotianeae</taxon>
        <taxon>Nicotiana</taxon>
    </lineage>
</organism>
<reference evidence="2" key="1">
    <citation type="journal article" date="2013" name="Genome Biol.">
        <title>Reference genomes and transcriptomes of Nicotiana sylvestris and Nicotiana tomentosiformis.</title>
        <authorList>
            <person name="Sierro N."/>
            <person name="Battey J.N."/>
            <person name="Ouadi S."/>
            <person name="Bovet L."/>
            <person name="Goepfert S."/>
            <person name="Bakaher N."/>
            <person name="Peitsch M.C."/>
            <person name="Ivanov N.V."/>
        </authorList>
    </citation>
    <scope>NUCLEOTIDE SEQUENCE [LARGE SCALE GENOMIC DNA]</scope>
</reference>